<keyword evidence="8" id="KW-1185">Reference proteome</keyword>
<name>A0ABU1JVN0_9PROT</name>
<dbReference type="RefSeq" id="WP_309798955.1">
    <property type="nucleotide sequence ID" value="NZ_JAVDPW010000009.1"/>
</dbReference>
<organism evidence="7 8">
    <name type="scientific">Inquilinus ginsengisoli</name>
    <dbReference type="NCBI Taxonomy" id="363840"/>
    <lineage>
        <taxon>Bacteria</taxon>
        <taxon>Pseudomonadati</taxon>
        <taxon>Pseudomonadota</taxon>
        <taxon>Alphaproteobacteria</taxon>
        <taxon>Rhodospirillales</taxon>
        <taxon>Rhodospirillaceae</taxon>
        <taxon>Inquilinus</taxon>
    </lineage>
</organism>
<dbReference type="InterPro" id="IPR039425">
    <property type="entry name" value="RNA_pol_sigma-70-like"/>
</dbReference>
<dbReference type="PANTHER" id="PTHR43133:SF25">
    <property type="entry name" value="RNA POLYMERASE SIGMA FACTOR RFAY-RELATED"/>
    <property type="match status" value="1"/>
</dbReference>
<reference evidence="7 8" key="1">
    <citation type="submission" date="2023-07" db="EMBL/GenBank/DDBJ databases">
        <title>Sorghum-associated microbial communities from plants grown in Nebraska, USA.</title>
        <authorList>
            <person name="Schachtman D."/>
        </authorList>
    </citation>
    <scope>NUCLEOTIDE SEQUENCE [LARGE SCALE GENOMIC DNA]</scope>
    <source>
        <strain evidence="7 8">584</strain>
    </source>
</reference>
<dbReference type="InterPro" id="IPR053866">
    <property type="entry name" value="PhyR_sigma2"/>
</dbReference>
<dbReference type="EMBL" id="JAVDPW010000009">
    <property type="protein sequence ID" value="MDR6292668.1"/>
    <property type="molecule type" value="Genomic_DNA"/>
</dbReference>
<evidence type="ECO:0000256" key="2">
    <source>
        <dbReference type="ARBA" id="ARBA00023015"/>
    </source>
</evidence>
<dbReference type="Pfam" id="PF22029">
    <property type="entry name" value="PhyR_sigma2"/>
    <property type="match status" value="1"/>
</dbReference>
<keyword evidence="4" id="KW-0804">Transcription</keyword>
<accession>A0ABU1JVN0</accession>
<evidence type="ECO:0000259" key="5">
    <source>
        <dbReference type="Pfam" id="PF08281"/>
    </source>
</evidence>
<dbReference type="Gene3D" id="1.10.1740.10">
    <property type="match status" value="1"/>
</dbReference>
<evidence type="ECO:0000313" key="8">
    <source>
        <dbReference type="Proteomes" id="UP001262410"/>
    </source>
</evidence>
<comment type="similarity">
    <text evidence="1">Belongs to the sigma-70 factor family. ECF subfamily.</text>
</comment>
<dbReference type="InterPro" id="IPR013249">
    <property type="entry name" value="RNA_pol_sigma70_r4_t2"/>
</dbReference>
<comment type="caution">
    <text evidence="7">The sequence shown here is derived from an EMBL/GenBank/DDBJ whole genome shotgun (WGS) entry which is preliminary data.</text>
</comment>
<dbReference type="InterPro" id="IPR013324">
    <property type="entry name" value="RNA_pol_sigma_r3/r4-like"/>
</dbReference>
<evidence type="ECO:0000256" key="3">
    <source>
        <dbReference type="ARBA" id="ARBA00023082"/>
    </source>
</evidence>
<dbReference type="Pfam" id="PF08281">
    <property type="entry name" value="Sigma70_r4_2"/>
    <property type="match status" value="1"/>
</dbReference>
<feature type="domain" description="PhyR sigma2" evidence="6">
    <location>
        <begin position="16"/>
        <end position="65"/>
    </location>
</feature>
<dbReference type="SUPFAM" id="SSF88946">
    <property type="entry name" value="Sigma2 domain of RNA polymerase sigma factors"/>
    <property type="match status" value="1"/>
</dbReference>
<dbReference type="SUPFAM" id="SSF88659">
    <property type="entry name" value="Sigma3 and sigma4 domains of RNA polymerase sigma factors"/>
    <property type="match status" value="1"/>
</dbReference>
<evidence type="ECO:0000313" key="7">
    <source>
        <dbReference type="EMBL" id="MDR6292668.1"/>
    </source>
</evidence>
<feature type="domain" description="RNA polymerase sigma factor 70 region 4 type 2" evidence="5">
    <location>
        <begin position="115"/>
        <end position="160"/>
    </location>
</feature>
<evidence type="ECO:0000256" key="1">
    <source>
        <dbReference type="ARBA" id="ARBA00010641"/>
    </source>
</evidence>
<dbReference type="InterPro" id="IPR013325">
    <property type="entry name" value="RNA_pol_sigma_r2"/>
</dbReference>
<dbReference type="InterPro" id="IPR036388">
    <property type="entry name" value="WH-like_DNA-bd_sf"/>
</dbReference>
<keyword evidence="3" id="KW-0731">Sigma factor</keyword>
<dbReference type="NCBIfam" id="TIGR02937">
    <property type="entry name" value="sigma70-ECF"/>
    <property type="match status" value="1"/>
</dbReference>
<dbReference type="InterPro" id="IPR014284">
    <property type="entry name" value="RNA_pol_sigma-70_dom"/>
</dbReference>
<proteinExistence type="inferred from homology"/>
<keyword evidence="2" id="KW-0805">Transcription regulation</keyword>
<dbReference type="PANTHER" id="PTHR43133">
    <property type="entry name" value="RNA POLYMERASE ECF-TYPE SIGMA FACTO"/>
    <property type="match status" value="1"/>
</dbReference>
<protein>
    <submittedName>
        <fullName evidence="7">RNA polymerase sigma-70 factor (ECF subfamily)</fullName>
    </submittedName>
</protein>
<gene>
    <name evidence="7" type="ORF">E9232_005208</name>
</gene>
<sequence>MTAISAATERQFLQIVAPCIPDLRRYARSLTRNSADTDDLVQETMVRAALKLHLWQPGTNIMAWLVVMMRRLHLSQNVVGKRNQAIMVPIDDWDAVTPPSQTQAVELREIAARWPELSAIHRDVLEAVAVGGESYEQAAERFQVPVGTIRSRLARARLSLREAVATAH</sequence>
<evidence type="ECO:0000256" key="4">
    <source>
        <dbReference type="ARBA" id="ARBA00023163"/>
    </source>
</evidence>
<evidence type="ECO:0000259" key="6">
    <source>
        <dbReference type="Pfam" id="PF22029"/>
    </source>
</evidence>
<dbReference type="Proteomes" id="UP001262410">
    <property type="component" value="Unassembled WGS sequence"/>
</dbReference>
<dbReference type="Gene3D" id="1.10.10.10">
    <property type="entry name" value="Winged helix-like DNA-binding domain superfamily/Winged helix DNA-binding domain"/>
    <property type="match status" value="1"/>
</dbReference>